<feature type="compositionally biased region" description="Low complexity" evidence="1">
    <location>
        <begin position="15"/>
        <end position="35"/>
    </location>
</feature>
<dbReference type="AlphaFoldDB" id="A0A915II34"/>
<evidence type="ECO:0000313" key="2">
    <source>
        <dbReference type="Proteomes" id="UP000887565"/>
    </source>
</evidence>
<evidence type="ECO:0000313" key="3">
    <source>
        <dbReference type="WBParaSite" id="nRc.2.0.1.t13464-RA"/>
    </source>
</evidence>
<feature type="compositionally biased region" description="Basic and acidic residues" evidence="1">
    <location>
        <begin position="1"/>
        <end position="13"/>
    </location>
</feature>
<evidence type="ECO:0000256" key="1">
    <source>
        <dbReference type="SAM" id="MobiDB-lite"/>
    </source>
</evidence>
<feature type="region of interest" description="Disordered" evidence="1">
    <location>
        <begin position="1"/>
        <end position="38"/>
    </location>
</feature>
<keyword evidence="2" id="KW-1185">Reference proteome</keyword>
<sequence>MLRHSSDDLDSTKRAAAGSSSSSYKGAASSGGDASEYNLTHLDNKSFHFSNPIYELEHQSPTMDTALPKQKSLDPASHEVEHDKAKLVKENAEDVSNV</sequence>
<proteinExistence type="predicted"/>
<dbReference type="Proteomes" id="UP000887565">
    <property type="component" value="Unplaced"/>
</dbReference>
<reference evidence="3" key="1">
    <citation type="submission" date="2022-11" db="UniProtKB">
        <authorList>
            <consortium name="WormBaseParasite"/>
        </authorList>
    </citation>
    <scope>IDENTIFICATION</scope>
</reference>
<feature type="region of interest" description="Disordered" evidence="1">
    <location>
        <begin position="53"/>
        <end position="98"/>
    </location>
</feature>
<feature type="compositionally biased region" description="Basic and acidic residues" evidence="1">
    <location>
        <begin position="76"/>
        <end position="92"/>
    </location>
</feature>
<name>A0A915II34_ROMCU</name>
<dbReference type="WBParaSite" id="nRc.2.0.1.t13464-RA">
    <property type="protein sequence ID" value="nRc.2.0.1.t13464-RA"/>
    <property type="gene ID" value="nRc.2.0.1.g13464"/>
</dbReference>
<accession>A0A915II34</accession>
<organism evidence="2 3">
    <name type="scientific">Romanomermis culicivorax</name>
    <name type="common">Nematode worm</name>
    <dbReference type="NCBI Taxonomy" id="13658"/>
    <lineage>
        <taxon>Eukaryota</taxon>
        <taxon>Metazoa</taxon>
        <taxon>Ecdysozoa</taxon>
        <taxon>Nematoda</taxon>
        <taxon>Enoplea</taxon>
        <taxon>Dorylaimia</taxon>
        <taxon>Mermithida</taxon>
        <taxon>Mermithoidea</taxon>
        <taxon>Mermithidae</taxon>
        <taxon>Romanomermis</taxon>
    </lineage>
</organism>
<protein>
    <submittedName>
        <fullName evidence="3">Uncharacterized protein</fullName>
    </submittedName>
</protein>